<feature type="repeat" description="ANK" evidence="3">
    <location>
        <begin position="135"/>
        <end position="167"/>
    </location>
</feature>
<feature type="region of interest" description="Disordered" evidence="5">
    <location>
        <begin position="307"/>
        <end position="334"/>
    </location>
</feature>
<feature type="compositionally biased region" description="Basic and acidic residues" evidence="5">
    <location>
        <begin position="307"/>
        <end position="327"/>
    </location>
</feature>
<evidence type="ECO:0000313" key="6">
    <source>
        <dbReference type="EMBL" id="GMI35518.1"/>
    </source>
</evidence>
<proteinExistence type="predicted"/>
<evidence type="ECO:0000256" key="2">
    <source>
        <dbReference type="ARBA" id="ARBA00023043"/>
    </source>
</evidence>
<dbReference type="Proteomes" id="UP001165065">
    <property type="component" value="Unassembled WGS sequence"/>
</dbReference>
<dbReference type="Pfam" id="PF12796">
    <property type="entry name" value="Ank_2"/>
    <property type="match status" value="1"/>
</dbReference>
<dbReference type="EMBL" id="BRYA01000055">
    <property type="protein sequence ID" value="GMI35518.1"/>
    <property type="molecule type" value="Genomic_DNA"/>
</dbReference>
<reference evidence="7" key="1">
    <citation type="journal article" date="2023" name="Commun. Biol.">
        <title>Genome analysis of Parmales, the sister group of diatoms, reveals the evolutionary specialization of diatoms from phago-mixotrophs to photoautotrophs.</title>
        <authorList>
            <person name="Ban H."/>
            <person name="Sato S."/>
            <person name="Yoshikawa S."/>
            <person name="Yamada K."/>
            <person name="Nakamura Y."/>
            <person name="Ichinomiya M."/>
            <person name="Sato N."/>
            <person name="Blanc-Mathieu R."/>
            <person name="Endo H."/>
            <person name="Kuwata A."/>
            <person name="Ogata H."/>
        </authorList>
    </citation>
    <scope>NUCLEOTIDE SEQUENCE [LARGE SCALE GENOMIC DNA]</scope>
</reference>
<evidence type="ECO:0000256" key="4">
    <source>
        <dbReference type="SAM" id="Coils"/>
    </source>
</evidence>
<keyword evidence="2 3" id="KW-0040">ANK repeat</keyword>
<keyword evidence="4" id="KW-0175">Coiled coil</keyword>
<evidence type="ECO:0000256" key="3">
    <source>
        <dbReference type="PROSITE-ProRule" id="PRU00023"/>
    </source>
</evidence>
<dbReference type="InterPro" id="IPR036770">
    <property type="entry name" value="Ankyrin_rpt-contain_sf"/>
</dbReference>
<dbReference type="Gene3D" id="1.25.40.20">
    <property type="entry name" value="Ankyrin repeat-containing domain"/>
    <property type="match status" value="1"/>
</dbReference>
<dbReference type="OrthoDB" id="204260at2759"/>
<dbReference type="SUPFAM" id="SSF48403">
    <property type="entry name" value="Ankyrin repeat"/>
    <property type="match status" value="1"/>
</dbReference>
<evidence type="ECO:0000313" key="7">
    <source>
        <dbReference type="Proteomes" id="UP001165065"/>
    </source>
</evidence>
<organism evidence="6 7">
    <name type="scientific">Triparma columacea</name>
    <dbReference type="NCBI Taxonomy" id="722753"/>
    <lineage>
        <taxon>Eukaryota</taxon>
        <taxon>Sar</taxon>
        <taxon>Stramenopiles</taxon>
        <taxon>Ochrophyta</taxon>
        <taxon>Bolidophyceae</taxon>
        <taxon>Parmales</taxon>
        <taxon>Triparmaceae</taxon>
        <taxon>Triparma</taxon>
    </lineage>
</organism>
<feature type="region of interest" description="Disordered" evidence="5">
    <location>
        <begin position="279"/>
        <end position="298"/>
    </location>
</feature>
<dbReference type="InterPro" id="IPR002110">
    <property type="entry name" value="Ankyrin_rpt"/>
</dbReference>
<dbReference type="SMART" id="SM00248">
    <property type="entry name" value="ANK"/>
    <property type="match status" value="2"/>
</dbReference>
<dbReference type="PANTHER" id="PTHR24171:SF8">
    <property type="entry name" value="BRCA1-ASSOCIATED RING DOMAIN PROTEIN 1"/>
    <property type="match status" value="1"/>
</dbReference>
<accession>A0A9W7G7W9</accession>
<evidence type="ECO:0000256" key="1">
    <source>
        <dbReference type="ARBA" id="ARBA00022737"/>
    </source>
</evidence>
<name>A0A9W7G7W9_9STRA</name>
<dbReference type="PANTHER" id="PTHR24171">
    <property type="entry name" value="ANKYRIN REPEAT DOMAIN-CONTAINING PROTEIN 39-RELATED"/>
    <property type="match status" value="1"/>
</dbReference>
<evidence type="ECO:0000256" key="5">
    <source>
        <dbReference type="SAM" id="MobiDB-lite"/>
    </source>
</evidence>
<keyword evidence="1" id="KW-0677">Repeat</keyword>
<dbReference type="GO" id="GO:0004842">
    <property type="term" value="F:ubiquitin-protein transferase activity"/>
    <property type="evidence" value="ECO:0007669"/>
    <property type="project" value="TreeGrafter"/>
</dbReference>
<dbReference type="AlphaFoldDB" id="A0A9W7G7W9"/>
<feature type="coiled-coil region" evidence="4">
    <location>
        <begin position="228"/>
        <end position="262"/>
    </location>
</feature>
<dbReference type="PRINTS" id="PR01415">
    <property type="entry name" value="ANKYRIN"/>
</dbReference>
<dbReference type="PROSITE" id="PS50088">
    <property type="entry name" value="ANK_REPEAT"/>
    <property type="match status" value="2"/>
</dbReference>
<dbReference type="GO" id="GO:0085020">
    <property type="term" value="P:protein K6-linked ubiquitination"/>
    <property type="evidence" value="ECO:0007669"/>
    <property type="project" value="TreeGrafter"/>
</dbReference>
<gene>
    <name evidence="6" type="ORF">TrCOL_g10330</name>
</gene>
<protein>
    <submittedName>
        <fullName evidence="6">Uncharacterized protein</fullName>
    </submittedName>
</protein>
<feature type="repeat" description="ANK" evidence="3">
    <location>
        <begin position="100"/>
        <end position="133"/>
    </location>
</feature>
<sequence length="334" mass="38330">MSSHPLDNIKIDEEFRAESAQLGAKHGIVGQDKMMGDKAGMFNDSKLVSFGAAREKAMERMGDKLVPYSIYSECVKGNQAEVRAMLCEERIQINERNPFNGRTLLHECAAKGHLNMATMLLEEFGANIDCRTYLGGETPLHLAVSQNLRSMVFMLLNYGADCNIKSKYMATPLHYVKKKSIAALLCRAGAKTFAKDIHGHAPVTSVINELDEGKGKDELVDFLQHVNIDQDREKYRQEREANKEQREEIERLKKEALSRKNKGAKMSFKEKMKKEYDKWRKGDSDFNNEVERRARLKREKPDEYFVDEDWRLRPPEDHDPAAGERKSKAQNWIT</sequence>
<comment type="caution">
    <text evidence="6">The sequence shown here is derived from an EMBL/GenBank/DDBJ whole genome shotgun (WGS) entry which is preliminary data.</text>
</comment>
<dbReference type="PROSITE" id="PS50297">
    <property type="entry name" value="ANK_REP_REGION"/>
    <property type="match status" value="2"/>
</dbReference>
<keyword evidence="7" id="KW-1185">Reference proteome</keyword>